<dbReference type="InterPro" id="IPR036429">
    <property type="entry name" value="SpoA-like_sf"/>
</dbReference>
<feature type="domain" description="CheC-like protein" evidence="8">
    <location>
        <begin position="129"/>
        <end position="165"/>
    </location>
</feature>
<dbReference type="STRING" id="858215.Thexy_1320"/>
<dbReference type="PANTHER" id="PTHR43484:SF1">
    <property type="entry name" value="FLAGELLAR MOTOR SWITCH PROTEIN FLIN"/>
    <property type="match status" value="1"/>
</dbReference>
<dbReference type="CDD" id="cd17907">
    <property type="entry name" value="FliY_FliN-Y"/>
    <property type="match status" value="1"/>
</dbReference>
<dbReference type="GO" id="GO:0006935">
    <property type="term" value="P:chemotaxis"/>
    <property type="evidence" value="ECO:0007669"/>
    <property type="project" value="UniProtKB-KW"/>
</dbReference>
<evidence type="ECO:0000313" key="10">
    <source>
        <dbReference type="Proteomes" id="UP000007239"/>
    </source>
</evidence>
<dbReference type="HOGENOM" id="CLU_033893_0_0_9"/>
<evidence type="ECO:0000256" key="5">
    <source>
        <dbReference type="ARBA" id="ARBA00022779"/>
    </source>
</evidence>
<dbReference type="Gene3D" id="3.40.1550.10">
    <property type="entry name" value="CheC-like"/>
    <property type="match status" value="1"/>
</dbReference>
<keyword evidence="3" id="KW-1003">Cell membrane</keyword>
<evidence type="ECO:0000256" key="1">
    <source>
        <dbReference type="ARBA" id="ARBA00004413"/>
    </source>
</evidence>
<evidence type="ECO:0000259" key="7">
    <source>
        <dbReference type="Pfam" id="PF01052"/>
    </source>
</evidence>
<keyword evidence="10" id="KW-1185">Reference proteome</keyword>
<dbReference type="InterPro" id="IPR001543">
    <property type="entry name" value="FliN-like_C"/>
</dbReference>
<keyword evidence="6" id="KW-0472">Membrane</keyword>
<dbReference type="KEGG" id="txy:Thexy_1320"/>
<dbReference type="GO" id="GO:0016787">
    <property type="term" value="F:hydrolase activity"/>
    <property type="evidence" value="ECO:0007669"/>
    <property type="project" value="InterPro"/>
</dbReference>
<dbReference type="GO" id="GO:0003774">
    <property type="term" value="F:cytoskeletal motor activity"/>
    <property type="evidence" value="ECO:0007669"/>
    <property type="project" value="InterPro"/>
</dbReference>
<comment type="similarity">
    <text evidence="2">Belongs to the FliN/MopA/SpaO family.</text>
</comment>
<dbReference type="GO" id="GO:0071973">
    <property type="term" value="P:bacterial-type flagellum-dependent cell motility"/>
    <property type="evidence" value="ECO:0007669"/>
    <property type="project" value="InterPro"/>
</dbReference>
<dbReference type="SUPFAM" id="SSF101801">
    <property type="entry name" value="Surface presentation of antigens (SPOA)"/>
    <property type="match status" value="1"/>
</dbReference>
<protein>
    <submittedName>
        <fullName evidence="9">CheC, inhibitor of MCP methylation / FliN fusion protein</fullName>
    </submittedName>
</protein>
<evidence type="ECO:0000256" key="2">
    <source>
        <dbReference type="ARBA" id="ARBA00009226"/>
    </source>
</evidence>
<dbReference type="AlphaFoldDB" id="F6BFL4"/>
<dbReference type="Proteomes" id="UP000007239">
    <property type="component" value="Chromosome"/>
</dbReference>
<dbReference type="Pfam" id="PF01052">
    <property type="entry name" value="FliMN_C"/>
    <property type="match status" value="1"/>
</dbReference>
<dbReference type="RefSeq" id="WP_013788094.1">
    <property type="nucleotide sequence ID" value="NC_015555.1"/>
</dbReference>
<feature type="domain" description="Flagellar motor switch protein FliN-like C-terminal" evidence="7">
    <location>
        <begin position="293"/>
        <end position="363"/>
    </location>
</feature>
<evidence type="ECO:0000256" key="6">
    <source>
        <dbReference type="ARBA" id="ARBA00023136"/>
    </source>
</evidence>
<dbReference type="GO" id="GO:0009425">
    <property type="term" value="C:bacterial-type flagellum basal body"/>
    <property type="evidence" value="ECO:0007669"/>
    <property type="project" value="InterPro"/>
</dbReference>
<feature type="domain" description="CheC-like protein" evidence="8">
    <location>
        <begin position="32"/>
        <end position="69"/>
    </location>
</feature>
<accession>F6BFL4</accession>
<dbReference type="GO" id="GO:0005886">
    <property type="term" value="C:plasma membrane"/>
    <property type="evidence" value="ECO:0007669"/>
    <property type="project" value="UniProtKB-SubCell"/>
</dbReference>
<dbReference type="InterPro" id="IPR051469">
    <property type="entry name" value="FliN/MopA/SpaO"/>
</dbReference>
<dbReference type="eggNOG" id="COG1776">
    <property type="taxonomic scope" value="Bacteria"/>
</dbReference>
<evidence type="ECO:0000256" key="4">
    <source>
        <dbReference type="ARBA" id="ARBA00022500"/>
    </source>
</evidence>
<dbReference type="InterPro" id="IPR007597">
    <property type="entry name" value="CheC"/>
</dbReference>
<name>F6BFL4_THEXL</name>
<evidence type="ECO:0000259" key="8">
    <source>
        <dbReference type="Pfam" id="PF04509"/>
    </source>
</evidence>
<dbReference type="eggNOG" id="COG1886">
    <property type="taxonomic scope" value="Bacteria"/>
</dbReference>
<evidence type="ECO:0000256" key="3">
    <source>
        <dbReference type="ARBA" id="ARBA00022475"/>
    </source>
</evidence>
<dbReference type="SUPFAM" id="SSF103039">
    <property type="entry name" value="CheC-like"/>
    <property type="match status" value="1"/>
</dbReference>
<proteinExistence type="inferred from homology"/>
<dbReference type="NCBIfam" id="TIGR02480">
    <property type="entry name" value="fliN"/>
    <property type="match status" value="1"/>
</dbReference>
<reference evidence="9" key="1">
    <citation type="submission" date="2011-05" db="EMBL/GenBank/DDBJ databases">
        <title>Complete sequence of Thermoanaerobacterium xylanolyticum LX-11.</title>
        <authorList>
            <consortium name="US DOE Joint Genome Institute"/>
            <person name="Lucas S."/>
            <person name="Han J."/>
            <person name="Lapidus A."/>
            <person name="Cheng J.-F."/>
            <person name="Goodwin L."/>
            <person name="Pitluck S."/>
            <person name="Peters L."/>
            <person name="Mikhailova N."/>
            <person name="Lu M."/>
            <person name="Han C."/>
            <person name="Tapia R."/>
            <person name="Land M."/>
            <person name="Hauser L."/>
            <person name="Kyrpides N."/>
            <person name="Ivanova N."/>
            <person name="Pagani I."/>
            <person name="Hemme C."/>
            <person name="Woyke T."/>
        </authorList>
    </citation>
    <scope>NUCLEOTIDE SEQUENCE</scope>
    <source>
        <strain evidence="9">LX-11</strain>
    </source>
</reference>
<organism evidence="9 10">
    <name type="scientific">Thermoanaerobacterium xylanolyticum (strain ATCC 49914 / DSM 7097 / LX-11)</name>
    <dbReference type="NCBI Taxonomy" id="858215"/>
    <lineage>
        <taxon>Bacteria</taxon>
        <taxon>Bacillati</taxon>
        <taxon>Bacillota</taxon>
        <taxon>Clostridia</taxon>
        <taxon>Thermoanaerobacterales</taxon>
        <taxon>Thermoanaerobacteraceae</taxon>
        <taxon>Thermoanaerobacterium</taxon>
    </lineage>
</organism>
<keyword evidence="4" id="KW-0145">Chemotaxis</keyword>
<dbReference type="NCBIfam" id="NF005995">
    <property type="entry name" value="PRK08119.1"/>
    <property type="match status" value="1"/>
</dbReference>
<dbReference type="InterPro" id="IPR028976">
    <property type="entry name" value="CheC-like_sf"/>
</dbReference>
<comment type="subcellular location">
    <subcellularLocation>
        <location evidence="1">Cell membrane</location>
        <topology evidence="1">Peripheral membrane protein</topology>
        <orientation evidence="1">Cytoplasmic side</orientation>
    </subcellularLocation>
</comment>
<dbReference type="EMBL" id="CP002739">
    <property type="protein sequence ID" value="AEF17353.1"/>
    <property type="molecule type" value="Genomic_DNA"/>
</dbReference>
<dbReference type="InterPro" id="IPR001172">
    <property type="entry name" value="FliN_T3SS_HrcQb"/>
</dbReference>
<dbReference type="PANTHER" id="PTHR43484">
    <property type="match status" value="1"/>
</dbReference>
<evidence type="ECO:0000313" key="9">
    <source>
        <dbReference type="EMBL" id="AEF17353.1"/>
    </source>
</evidence>
<dbReference type="Gene3D" id="2.30.330.10">
    <property type="entry name" value="SpoA-like"/>
    <property type="match status" value="1"/>
</dbReference>
<keyword evidence="5" id="KW-0283">Flagellar rotation</keyword>
<gene>
    <name evidence="9" type="ordered locus">Thexy_1320</name>
</gene>
<dbReference type="Pfam" id="PF04509">
    <property type="entry name" value="CheC"/>
    <property type="match status" value="2"/>
</dbReference>
<dbReference type="PRINTS" id="PR00956">
    <property type="entry name" value="FLGMOTORFLIN"/>
</dbReference>
<sequence length="372" mass="40819">MSDILSQDEINALLSGMSGIENSKSDVILTEEEQDVLGEIGNISFGTSATTLFTLLRNKVTITTPKVSIVNWESLKKEFNIPYVAVEVEYTEGIKGNNLLILKEQDVLRITDLMMGGDGNVTEGEITELHLSAIGEAMNQMIGSASTSLSTLIGESINISPPKAFIVDFNKGLPGDISFPEGDIVKVAFKMVVGDIIDSEIMQLIPISFAKKLVEQVMSKNVENSPKGSFQDVNDDDIINTGTAGIKNDFNEEIRHEEQISQPKSRKVDVKPVVFKELDADEQTVSEKENINLIMDIPLTVTVELGRTRKLIKDILELNEGSIIELDKLAGEPVDILVNGKFIAKGEVVVIDENFGVRILDIVKQSKRINSL</sequence>
<dbReference type="InterPro" id="IPR012826">
    <property type="entry name" value="FliN"/>
</dbReference>